<feature type="domain" description="Trimeric autotransporter adhesin YadA-like head" evidence="12">
    <location>
        <begin position="183"/>
        <end position="208"/>
    </location>
</feature>
<dbReference type="InterPro" id="IPR008640">
    <property type="entry name" value="Adhesin_Head_dom"/>
</dbReference>
<evidence type="ECO:0000256" key="4">
    <source>
        <dbReference type="ARBA" id="ARBA00022448"/>
    </source>
</evidence>
<evidence type="ECO:0000256" key="9">
    <source>
        <dbReference type="ARBA" id="ARBA00023136"/>
    </source>
</evidence>
<evidence type="ECO:0000256" key="10">
    <source>
        <dbReference type="ARBA" id="ARBA00023237"/>
    </source>
</evidence>
<organism evidence="15 16">
    <name type="scientific">Caballeronia terrestris</name>
    <dbReference type="NCBI Taxonomy" id="1226301"/>
    <lineage>
        <taxon>Bacteria</taxon>
        <taxon>Pseudomonadati</taxon>
        <taxon>Pseudomonadota</taxon>
        <taxon>Betaproteobacteria</taxon>
        <taxon>Burkholderiales</taxon>
        <taxon>Burkholderiaceae</taxon>
        <taxon>Caballeronia</taxon>
    </lineage>
</organism>
<dbReference type="Gene3D" id="6.10.250.2040">
    <property type="match status" value="1"/>
</dbReference>
<evidence type="ECO:0000259" key="12">
    <source>
        <dbReference type="Pfam" id="PF05658"/>
    </source>
</evidence>
<feature type="domain" description="Trimeric autotransporter adhesin YadA-like head" evidence="12">
    <location>
        <begin position="313"/>
        <end position="335"/>
    </location>
</feature>
<feature type="domain" description="Trimeric autotransporter adhesin YadA-like stalk" evidence="13">
    <location>
        <begin position="638"/>
        <end position="680"/>
    </location>
</feature>
<keyword evidence="6" id="KW-0812">Transmembrane</keyword>
<protein>
    <submittedName>
        <fullName evidence="15">YadA domain-containing protein</fullName>
    </submittedName>
</protein>
<dbReference type="SUPFAM" id="SSF101967">
    <property type="entry name" value="Adhesin YadA, collagen-binding domain"/>
    <property type="match status" value="6"/>
</dbReference>
<dbReference type="OrthoDB" id="1632057at2"/>
<name>A0A158IP51_9BURK</name>
<dbReference type="InterPro" id="IPR005594">
    <property type="entry name" value="YadA_C"/>
</dbReference>
<comment type="caution">
    <text evidence="15">The sequence shown here is derived from an EMBL/GenBank/DDBJ whole genome shotgun (WGS) entry which is preliminary data.</text>
</comment>
<gene>
    <name evidence="15" type="ORF">AWB67_02704</name>
</gene>
<feature type="domain" description="Trimeric autotransporter adhesin YadA-like stalk" evidence="13">
    <location>
        <begin position="844"/>
        <end position="886"/>
    </location>
</feature>
<dbReference type="InterPro" id="IPR011049">
    <property type="entry name" value="Serralysin-like_metalloprot_C"/>
</dbReference>
<feature type="domain" description="Trimeric autotransporter adhesin YadA-like head" evidence="12">
    <location>
        <begin position="903"/>
        <end position="929"/>
    </location>
</feature>
<dbReference type="Pfam" id="PF05662">
    <property type="entry name" value="YadA_stalk"/>
    <property type="match status" value="9"/>
</dbReference>
<keyword evidence="9" id="KW-0472">Membrane</keyword>
<dbReference type="SUPFAM" id="SSF54523">
    <property type="entry name" value="Pili subunits"/>
    <property type="match status" value="1"/>
</dbReference>
<dbReference type="AlphaFoldDB" id="A0A158IP51"/>
<dbReference type="Gene3D" id="1.20.5.170">
    <property type="match status" value="5"/>
</dbReference>
<evidence type="ECO:0000259" key="11">
    <source>
        <dbReference type="Pfam" id="PF03895"/>
    </source>
</evidence>
<keyword evidence="16" id="KW-1185">Reference proteome</keyword>
<feature type="domain" description="Trimeric autotransporter adhesin YadA-like stalk" evidence="13">
    <location>
        <begin position="581"/>
        <end position="612"/>
    </location>
</feature>
<proteinExistence type="inferred from homology"/>
<dbReference type="InterPro" id="IPR008635">
    <property type="entry name" value="Coiled_stalk_dom"/>
</dbReference>
<feature type="domain" description="Trimeric autotransporter adhesin YadA-like stalk" evidence="13">
    <location>
        <begin position="725"/>
        <end position="765"/>
    </location>
</feature>
<dbReference type="Pfam" id="PF05658">
    <property type="entry name" value="YadA_head"/>
    <property type="match status" value="3"/>
</dbReference>
<dbReference type="Gene3D" id="2.150.10.10">
    <property type="entry name" value="Serralysin-like metalloprotease, C-terminal"/>
    <property type="match status" value="4"/>
</dbReference>
<evidence type="ECO:0000256" key="2">
    <source>
        <dbReference type="ARBA" id="ARBA00004442"/>
    </source>
</evidence>
<dbReference type="GO" id="GO:0009986">
    <property type="term" value="C:cell surface"/>
    <property type="evidence" value="ECO:0007669"/>
    <property type="project" value="UniProtKB-SubCell"/>
</dbReference>
<dbReference type="InterPro" id="IPR045584">
    <property type="entry name" value="Pilin-like"/>
</dbReference>
<feature type="domain" description="Trimeric autotransporter adhesin YadA-like stalk" evidence="13">
    <location>
        <begin position="416"/>
        <end position="446"/>
    </location>
</feature>
<dbReference type="Gene3D" id="3.30.1300.30">
    <property type="entry name" value="GSPII I/J protein-like"/>
    <property type="match status" value="1"/>
</dbReference>
<evidence type="ECO:0000256" key="3">
    <source>
        <dbReference type="ARBA" id="ARBA00005848"/>
    </source>
</evidence>
<dbReference type="Proteomes" id="UP000054925">
    <property type="component" value="Unassembled WGS sequence"/>
</dbReference>
<keyword evidence="10" id="KW-0998">Cell outer membrane</keyword>
<evidence type="ECO:0000313" key="16">
    <source>
        <dbReference type="Proteomes" id="UP000054925"/>
    </source>
</evidence>
<evidence type="ECO:0000256" key="1">
    <source>
        <dbReference type="ARBA" id="ARBA00004241"/>
    </source>
</evidence>
<feature type="domain" description="Trimeric autotransporter adhesin YadA-like stalk" evidence="13">
    <location>
        <begin position="517"/>
        <end position="554"/>
    </location>
</feature>
<sequence length="1057" mass="104163">MNKVYKSVWNEALGAWVAISEQGPARGKRSGRAAKVVALSLVALSGAKSAIASPVQIGNSVSTGTNNVAIGENAASIGENNSLAIGDTVKSTVNDAVSIGSQITNDALNSVVLGSNFLTLDAGSAQTVFFAPNGGTVTKSANSFAFNPYGGTGTSNSSDSVNISGIVTGAPGAVAVGAHSTSSAADALALGHGATASQSNSVALGAGSVAATANTVSVGSTSQQRTITFVKAGDVSATSTDAVNGSQLHDLATKVSASKNKYLAANDAAGSTDGATATGAGSLAVGGNAVADSTGGVEASVAIGSDSRALVERSMAIGPAATASAKGAVAIGTRSVADRADSVSVGSATAQRQIVNVAKGTQDTDVANIAQLKSTGLKLDASGNATNSLVAYDDATLGKITLGGGTVGTTLTKLKAGALSDTSTDAVNGSQLFATNRDVTRTATQLETVASLLGGGAKINGDGSVQAPAYAANGGQQNDVGSAITALDSGLQDRVKYDTPAHDKVTFGIANAPVALTNIKAGALSASSTDAVNGSQLHDTNQNVARTNDELTALSGVAVKYDTTAHDKVTLGNAGTPVALTNVKKAALSASSTDAVNGAQLFETNQGLASLSGDTVKYDSAAHDRVTFGNAGTPVILTNVKAGALKADSTDAVNGSQLFATSEKVAKNTTDIGNLTTTVNTWTNDVATGQVGIVRQDLKTRIISIGGMTDGGTISVAGTAGPRVVTGVANGAVSAASTDALNGSQLFNASSTIAAALGGGAGVDAKGGVSAPTYNVGGTQVHSVGAAIDNLDGRVTKNTTDIASIKGDLANVSEVASNAVAYDSTDHQKVTLGGKDAAVTDGVQLTNVKDGELSAASTDAVNGRQLNATDSKLDEYAGLVSNFQKGGLDYVAVNSSNAPVPIASGTDAVAIGANSRASGNNSVALGAGSVADQDNTVSIGSSGSERRLTNVAPGMNGTDATNVNQMNALRNDLGGSISTLQRNAFSGIAAAMAMPSIAPREAGRTVVAAGIGNYAGYSAVGAGATYRSRDGQWLINGALSVTGHGQTGVRAQMGYEF</sequence>
<dbReference type="GO" id="GO:0015031">
    <property type="term" value="P:protein transport"/>
    <property type="evidence" value="ECO:0007669"/>
    <property type="project" value="UniProtKB-KW"/>
</dbReference>
<evidence type="ECO:0000313" key="15">
    <source>
        <dbReference type="EMBL" id="SAL58315.1"/>
    </source>
</evidence>
<feature type="domain" description="Trimeric autotransporter adhesin YadA-like C-terminal membrane anchor" evidence="11">
    <location>
        <begin position="999"/>
        <end position="1057"/>
    </location>
</feature>
<accession>A0A158IP51</accession>
<feature type="domain" description="Trimeric autotransporter adhesin YadA-like stalk" evidence="13">
    <location>
        <begin position="227"/>
        <end position="268"/>
    </location>
</feature>
<feature type="domain" description="ESPR" evidence="14">
    <location>
        <begin position="1"/>
        <end position="46"/>
    </location>
</feature>
<evidence type="ECO:0000256" key="5">
    <source>
        <dbReference type="ARBA" id="ARBA00022452"/>
    </source>
</evidence>
<comment type="subcellular location">
    <subcellularLocation>
        <location evidence="2">Cell outer membrane</location>
    </subcellularLocation>
    <subcellularLocation>
        <location evidence="1">Cell surface</location>
    </subcellularLocation>
</comment>
<dbReference type="GO" id="GO:0009279">
    <property type="term" value="C:cell outer membrane"/>
    <property type="evidence" value="ECO:0007669"/>
    <property type="project" value="UniProtKB-SubCell"/>
</dbReference>
<evidence type="ECO:0000256" key="6">
    <source>
        <dbReference type="ARBA" id="ARBA00022692"/>
    </source>
</evidence>
<evidence type="ECO:0000259" key="14">
    <source>
        <dbReference type="Pfam" id="PF13018"/>
    </source>
</evidence>
<keyword evidence="5" id="KW-1134">Transmembrane beta strand</keyword>
<dbReference type="EMBL" id="FCOL02000013">
    <property type="protein sequence ID" value="SAL58315.1"/>
    <property type="molecule type" value="Genomic_DNA"/>
</dbReference>
<dbReference type="Pfam" id="PF03895">
    <property type="entry name" value="YadA_anchor"/>
    <property type="match status" value="1"/>
</dbReference>
<keyword evidence="7" id="KW-0732">Signal</keyword>
<dbReference type="InterPro" id="IPR024973">
    <property type="entry name" value="ESPR"/>
</dbReference>
<keyword evidence="8" id="KW-0653">Protein transport</keyword>
<dbReference type="Gene3D" id="2.60.40.4050">
    <property type="match status" value="1"/>
</dbReference>
<evidence type="ECO:0000259" key="13">
    <source>
        <dbReference type="Pfam" id="PF05662"/>
    </source>
</evidence>
<evidence type="ECO:0000256" key="8">
    <source>
        <dbReference type="ARBA" id="ARBA00022927"/>
    </source>
</evidence>
<keyword evidence="4" id="KW-0813">Transport</keyword>
<dbReference type="Pfam" id="PF13018">
    <property type="entry name" value="ESPR"/>
    <property type="match status" value="1"/>
</dbReference>
<evidence type="ECO:0000256" key="7">
    <source>
        <dbReference type="ARBA" id="ARBA00022729"/>
    </source>
</evidence>
<feature type="domain" description="Trimeric autotransporter adhesin YadA-like stalk" evidence="13">
    <location>
        <begin position="353"/>
        <end position="394"/>
    </location>
</feature>
<reference evidence="15" key="1">
    <citation type="submission" date="2016-01" db="EMBL/GenBank/DDBJ databases">
        <authorList>
            <person name="Peeters C."/>
        </authorList>
    </citation>
    <scope>NUCLEOTIDE SEQUENCE [LARGE SCALE GENOMIC DNA]</scope>
    <source>
        <strain evidence="15">LMG 22937</strain>
    </source>
</reference>
<comment type="similarity">
    <text evidence="3">Belongs to the autotransporter-2 (AT-2) (TC 1.B.40) family.</text>
</comment>
<feature type="domain" description="Trimeric autotransporter adhesin YadA-like stalk" evidence="13">
    <location>
        <begin position="947"/>
        <end position="986"/>
    </location>
</feature>